<gene>
    <name evidence="3" type="ORF">NN4_80080</name>
</gene>
<protein>
    <submittedName>
        <fullName evidence="3">Dehydrogenase</fullName>
    </submittedName>
</protein>
<dbReference type="PANTHER" id="PTHR43639:SF1">
    <property type="entry name" value="SHORT-CHAIN DEHYDROGENASE_REDUCTASE FAMILY PROTEIN"/>
    <property type="match status" value="1"/>
</dbReference>
<evidence type="ECO:0000256" key="1">
    <source>
        <dbReference type="ARBA" id="ARBA00006484"/>
    </source>
</evidence>
<dbReference type="InterPro" id="IPR020904">
    <property type="entry name" value="Sc_DH/Rdtase_CS"/>
</dbReference>
<dbReference type="RefSeq" id="WP_147142232.1">
    <property type="nucleotide sequence ID" value="NZ_BJXA01000100.1"/>
</dbReference>
<dbReference type="Pfam" id="PF13561">
    <property type="entry name" value="adh_short_C2"/>
    <property type="match status" value="1"/>
</dbReference>
<evidence type="ECO:0000256" key="2">
    <source>
        <dbReference type="ARBA" id="ARBA00023002"/>
    </source>
</evidence>
<comment type="caution">
    <text evidence="3">The sequence shown here is derived from an EMBL/GenBank/DDBJ whole genome shotgun (WGS) entry which is preliminary data.</text>
</comment>
<dbReference type="PRINTS" id="PR00080">
    <property type="entry name" value="SDRFAMILY"/>
</dbReference>
<dbReference type="PANTHER" id="PTHR43639">
    <property type="entry name" value="OXIDOREDUCTASE, SHORT-CHAIN DEHYDROGENASE/REDUCTASE FAMILY (AFU_ORTHOLOGUE AFUA_5G02870)"/>
    <property type="match status" value="1"/>
</dbReference>
<proteinExistence type="inferred from homology"/>
<evidence type="ECO:0000313" key="4">
    <source>
        <dbReference type="Proteomes" id="UP000321424"/>
    </source>
</evidence>
<keyword evidence="2" id="KW-0560">Oxidoreductase</keyword>
<name>A0A511MSC2_9NOCA</name>
<reference evidence="3 4" key="1">
    <citation type="submission" date="2019-07" db="EMBL/GenBank/DDBJ databases">
        <title>Whole genome shotgun sequence of Nocardia ninae NBRC 108245.</title>
        <authorList>
            <person name="Hosoyama A."/>
            <person name="Uohara A."/>
            <person name="Ohji S."/>
            <person name="Ichikawa N."/>
        </authorList>
    </citation>
    <scope>NUCLEOTIDE SEQUENCE [LARGE SCALE GENOMIC DNA]</scope>
    <source>
        <strain evidence="3 4">NBRC 108245</strain>
    </source>
</reference>
<dbReference type="OrthoDB" id="286404at2"/>
<keyword evidence="4" id="KW-1185">Reference proteome</keyword>
<dbReference type="FunFam" id="3.40.50.720:FF:000084">
    <property type="entry name" value="Short-chain dehydrogenase reductase"/>
    <property type="match status" value="1"/>
</dbReference>
<dbReference type="PROSITE" id="PS00061">
    <property type="entry name" value="ADH_SHORT"/>
    <property type="match status" value="1"/>
</dbReference>
<organism evidence="3 4">
    <name type="scientific">Nocardia ninae NBRC 108245</name>
    <dbReference type="NCBI Taxonomy" id="1210091"/>
    <lineage>
        <taxon>Bacteria</taxon>
        <taxon>Bacillati</taxon>
        <taxon>Actinomycetota</taxon>
        <taxon>Actinomycetes</taxon>
        <taxon>Mycobacteriales</taxon>
        <taxon>Nocardiaceae</taxon>
        <taxon>Nocardia</taxon>
    </lineage>
</organism>
<dbReference type="Gene3D" id="3.40.50.720">
    <property type="entry name" value="NAD(P)-binding Rossmann-like Domain"/>
    <property type="match status" value="1"/>
</dbReference>
<dbReference type="EMBL" id="BJXA01000100">
    <property type="protein sequence ID" value="GEM43489.1"/>
    <property type="molecule type" value="Genomic_DNA"/>
</dbReference>
<dbReference type="Proteomes" id="UP000321424">
    <property type="component" value="Unassembled WGS sequence"/>
</dbReference>
<comment type="similarity">
    <text evidence="1">Belongs to the short-chain dehydrogenases/reductases (SDR) family.</text>
</comment>
<dbReference type="CDD" id="cd05233">
    <property type="entry name" value="SDR_c"/>
    <property type="match status" value="1"/>
</dbReference>
<dbReference type="SUPFAM" id="SSF51735">
    <property type="entry name" value="NAD(P)-binding Rossmann-fold domains"/>
    <property type="match status" value="1"/>
</dbReference>
<evidence type="ECO:0000313" key="3">
    <source>
        <dbReference type="EMBL" id="GEM43489.1"/>
    </source>
</evidence>
<accession>A0A511MSC2</accession>
<dbReference type="PRINTS" id="PR00081">
    <property type="entry name" value="GDHRDH"/>
</dbReference>
<dbReference type="InterPro" id="IPR002347">
    <property type="entry name" value="SDR_fam"/>
</dbReference>
<dbReference type="AlphaFoldDB" id="A0A511MSC2"/>
<dbReference type="InterPro" id="IPR036291">
    <property type="entry name" value="NAD(P)-bd_dom_sf"/>
</dbReference>
<dbReference type="GO" id="GO:0016491">
    <property type="term" value="F:oxidoreductase activity"/>
    <property type="evidence" value="ECO:0007669"/>
    <property type="project" value="UniProtKB-KW"/>
</dbReference>
<sequence length="257" mass="26226">MSSRLHGKKALITGSTSNIGRATALAFAAEGAHVIVSGRDRSRGAAVVTHIRRAGGQADFIPADLDGSIRASHALAAAATERLGGHIDILVNNAGIFPSSTTLTTDEHAFDRVYAVNVKAAFFLTQAIAPDMIGRGNGVVINLGSWAARLSLPVGALYASTKGAIETLTRAWSSEFGSQGIRVNAISPGVIVTPAEDTDTDPVGVLMHGTPAGRTGHPDAIAAAAVYLASDDAAFVHGTVIDVDGGRTGVAVIKDVA</sequence>